<dbReference type="Proteomes" id="UP001283361">
    <property type="component" value="Unassembled WGS sequence"/>
</dbReference>
<name>A0AAE0YS26_9GAST</name>
<sequence>MYMKLDFTLERNLSRLSKRGWRLRAIQNLEIASVEMQLGLPVPRLTDLRDQDCCAPSLPRFHLESRCSRYLLTPDTTAT</sequence>
<evidence type="ECO:0000313" key="1">
    <source>
        <dbReference type="EMBL" id="KAK3755771.1"/>
    </source>
</evidence>
<keyword evidence="2" id="KW-1185">Reference proteome</keyword>
<accession>A0AAE0YS26</accession>
<gene>
    <name evidence="1" type="ORF">RRG08_033948</name>
</gene>
<protein>
    <submittedName>
        <fullName evidence="1">Uncharacterized protein</fullName>
    </submittedName>
</protein>
<dbReference type="AlphaFoldDB" id="A0AAE0YS26"/>
<dbReference type="EMBL" id="JAWDGP010005588">
    <property type="protein sequence ID" value="KAK3755771.1"/>
    <property type="molecule type" value="Genomic_DNA"/>
</dbReference>
<reference evidence="1" key="1">
    <citation type="journal article" date="2023" name="G3 (Bethesda)">
        <title>A reference genome for the long-term kleptoplast-retaining sea slug Elysia crispata morphotype clarki.</title>
        <authorList>
            <person name="Eastman K.E."/>
            <person name="Pendleton A.L."/>
            <person name="Shaikh M.A."/>
            <person name="Suttiyut T."/>
            <person name="Ogas R."/>
            <person name="Tomko P."/>
            <person name="Gavelis G."/>
            <person name="Widhalm J.R."/>
            <person name="Wisecaver J.H."/>
        </authorList>
    </citation>
    <scope>NUCLEOTIDE SEQUENCE</scope>
    <source>
        <strain evidence="1">ECLA1</strain>
    </source>
</reference>
<evidence type="ECO:0000313" key="2">
    <source>
        <dbReference type="Proteomes" id="UP001283361"/>
    </source>
</evidence>
<proteinExistence type="predicted"/>
<organism evidence="1 2">
    <name type="scientific">Elysia crispata</name>
    <name type="common">lettuce slug</name>
    <dbReference type="NCBI Taxonomy" id="231223"/>
    <lineage>
        <taxon>Eukaryota</taxon>
        <taxon>Metazoa</taxon>
        <taxon>Spiralia</taxon>
        <taxon>Lophotrochozoa</taxon>
        <taxon>Mollusca</taxon>
        <taxon>Gastropoda</taxon>
        <taxon>Heterobranchia</taxon>
        <taxon>Euthyneura</taxon>
        <taxon>Panpulmonata</taxon>
        <taxon>Sacoglossa</taxon>
        <taxon>Placobranchoidea</taxon>
        <taxon>Plakobranchidae</taxon>
        <taxon>Elysia</taxon>
    </lineage>
</organism>
<comment type="caution">
    <text evidence="1">The sequence shown here is derived from an EMBL/GenBank/DDBJ whole genome shotgun (WGS) entry which is preliminary data.</text>
</comment>